<feature type="compositionally biased region" description="Pro residues" evidence="1">
    <location>
        <begin position="448"/>
        <end position="457"/>
    </location>
</feature>
<dbReference type="PANTHER" id="PTHR31805">
    <property type="entry name" value="RECEPTOR-LIKE KINASE, PUTATIVE (DUF1421)-RELATED"/>
    <property type="match status" value="1"/>
</dbReference>
<dbReference type="Proteomes" id="UP001345219">
    <property type="component" value="Chromosome 14"/>
</dbReference>
<comment type="caution">
    <text evidence="2">The sequence shown here is derived from an EMBL/GenBank/DDBJ whole genome shotgun (WGS) entry which is preliminary data.</text>
</comment>
<dbReference type="EMBL" id="JAXIOK010000002">
    <property type="protein sequence ID" value="KAK4777432.1"/>
    <property type="molecule type" value="Genomic_DNA"/>
</dbReference>
<accession>A0AAN7L132</accession>
<organism evidence="2 3">
    <name type="scientific">Trapa incisa</name>
    <dbReference type="NCBI Taxonomy" id="236973"/>
    <lineage>
        <taxon>Eukaryota</taxon>
        <taxon>Viridiplantae</taxon>
        <taxon>Streptophyta</taxon>
        <taxon>Embryophyta</taxon>
        <taxon>Tracheophyta</taxon>
        <taxon>Spermatophyta</taxon>
        <taxon>Magnoliopsida</taxon>
        <taxon>eudicotyledons</taxon>
        <taxon>Gunneridae</taxon>
        <taxon>Pentapetalae</taxon>
        <taxon>rosids</taxon>
        <taxon>malvids</taxon>
        <taxon>Myrtales</taxon>
        <taxon>Lythraceae</taxon>
        <taxon>Trapa</taxon>
    </lineage>
</organism>
<protein>
    <submittedName>
        <fullName evidence="2">Uncharacterized protein</fullName>
    </submittedName>
</protein>
<evidence type="ECO:0000313" key="3">
    <source>
        <dbReference type="Proteomes" id="UP001345219"/>
    </source>
</evidence>
<feature type="compositionally biased region" description="Low complexity" evidence="1">
    <location>
        <begin position="299"/>
        <end position="315"/>
    </location>
</feature>
<feature type="region of interest" description="Disordered" evidence="1">
    <location>
        <begin position="299"/>
        <end position="343"/>
    </location>
</feature>
<evidence type="ECO:0000313" key="2">
    <source>
        <dbReference type="EMBL" id="KAK4777432.1"/>
    </source>
</evidence>
<feature type="region of interest" description="Disordered" evidence="1">
    <location>
        <begin position="442"/>
        <end position="461"/>
    </location>
</feature>
<feature type="compositionally biased region" description="Polar residues" evidence="1">
    <location>
        <begin position="22"/>
        <end position="37"/>
    </location>
</feature>
<proteinExistence type="predicted"/>
<feature type="region of interest" description="Disordered" evidence="1">
    <location>
        <begin position="162"/>
        <end position="185"/>
    </location>
</feature>
<feature type="compositionally biased region" description="Polar residues" evidence="1">
    <location>
        <begin position="327"/>
        <end position="339"/>
    </location>
</feature>
<sequence length="480" mass="52777">MASGSGFGSDDILCSYDDYGLQDSSNGGNSEPGTGTDSTKDFRKSRLARSMCDPPAYTQPQDSLIQDVGDIVDKSMKKYADNLMRVLEGLSSRLSQLELYCYNLDKSIGQMRSEMGVDHGDADTKLMSLEKHLQEVHRSVQILRDKQEIADTQNELAKFLLSQKDSSSGNSLSGEERASTPATEMKKIDNAYDTPNLQLALALPHQVPPIQSVQPLPQAPPHNVSPQQQPYYLSLAQIPNPSGAPKVPQIHYVLSEPQGRSTQLQEVSELHPQSTQPQISQMLTLHPFSQYQHQWYQQLPQQMPSSQQQSSLPPQMRGPPLPIYSTYPHSQPANQSLSGPLQEPCPSSIPMQMSYSGVPPSVSSHREALPYGYAGPGRIIQQKPTLQSIKVAVMPNPGDGGYAAGSQTAVLPGSGIMLYEADGRRSFHHEPPQQVHFSQSQAMYHPSNAPPLNPQANPPNNFMVQDCRVPPELSQWPAHK</sequence>
<evidence type="ECO:0000256" key="1">
    <source>
        <dbReference type="SAM" id="MobiDB-lite"/>
    </source>
</evidence>
<gene>
    <name evidence="2" type="ORF">SAY87_017619</name>
</gene>
<feature type="compositionally biased region" description="Polar residues" evidence="1">
    <location>
        <begin position="163"/>
        <end position="173"/>
    </location>
</feature>
<dbReference type="AlphaFoldDB" id="A0AAN7L132"/>
<reference evidence="2 3" key="1">
    <citation type="journal article" date="2023" name="Hortic Res">
        <title>Pangenome of water caltrop reveals structural variations and asymmetric subgenome divergence after allopolyploidization.</title>
        <authorList>
            <person name="Zhang X."/>
            <person name="Chen Y."/>
            <person name="Wang L."/>
            <person name="Yuan Y."/>
            <person name="Fang M."/>
            <person name="Shi L."/>
            <person name="Lu R."/>
            <person name="Comes H.P."/>
            <person name="Ma Y."/>
            <person name="Chen Y."/>
            <person name="Huang G."/>
            <person name="Zhou Y."/>
            <person name="Zheng Z."/>
            <person name="Qiu Y."/>
        </authorList>
    </citation>
    <scope>NUCLEOTIDE SEQUENCE [LARGE SCALE GENOMIC DNA]</scope>
    <source>
        <tissue evidence="2">Roots</tissue>
    </source>
</reference>
<dbReference type="PANTHER" id="PTHR31805:SF16">
    <property type="entry name" value="FORMIN-LIKE PROTEIN (DUF1421)"/>
    <property type="match status" value="1"/>
</dbReference>
<feature type="compositionally biased region" description="Basic and acidic residues" evidence="1">
    <location>
        <begin position="174"/>
        <end position="185"/>
    </location>
</feature>
<keyword evidence="3" id="KW-1185">Reference proteome</keyword>
<name>A0AAN7L132_9MYRT</name>
<feature type="region of interest" description="Disordered" evidence="1">
    <location>
        <begin position="18"/>
        <end position="59"/>
    </location>
</feature>